<feature type="compositionally biased region" description="Polar residues" evidence="1">
    <location>
        <begin position="411"/>
        <end position="423"/>
    </location>
</feature>
<gene>
    <name evidence="2" type="ORF">CTOB1V02_LOCUS7399</name>
</gene>
<feature type="region of interest" description="Disordered" evidence="1">
    <location>
        <begin position="265"/>
        <end position="423"/>
    </location>
</feature>
<evidence type="ECO:0000313" key="2">
    <source>
        <dbReference type="EMBL" id="CAD7229530.1"/>
    </source>
</evidence>
<feature type="compositionally biased region" description="Polar residues" evidence="1">
    <location>
        <begin position="337"/>
        <end position="347"/>
    </location>
</feature>
<feature type="compositionally biased region" description="Basic residues" evidence="1">
    <location>
        <begin position="148"/>
        <end position="169"/>
    </location>
</feature>
<feature type="region of interest" description="Disordered" evidence="1">
    <location>
        <begin position="453"/>
        <end position="481"/>
    </location>
</feature>
<organism evidence="2">
    <name type="scientific">Cyprideis torosa</name>
    <dbReference type="NCBI Taxonomy" id="163714"/>
    <lineage>
        <taxon>Eukaryota</taxon>
        <taxon>Metazoa</taxon>
        <taxon>Ecdysozoa</taxon>
        <taxon>Arthropoda</taxon>
        <taxon>Crustacea</taxon>
        <taxon>Oligostraca</taxon>
        <taxon>Ostracoda</taxon>
        <taxon>Podocopa</taxon>
        <taxon>Podocopida</taxon>
        <taxon>Cytherocopina</taxon>
        <taxon>Cytheroidea</taxon>
        <taxon>Cytherideidae</taxon>
        <taxon>Cyprideis</taxon>
    </lineage>
</organism>
<feature type="region of interest" description="Disordered" evidence="1">
    <location>
        <begin position="98"/>
        <end position="169"/>
    </location>
</feature>
<protein>
    <submittedName>
        <fullName evidence="2">Uncharacterized protein</fullName>
    </submittedName>
</protein>
<reference evidence="2" key="1">
    <citation type="submission" date="2020-11" db="EMBL/GenBank/DDBJ databases">
        <authorList>
            <person name="Tran Van P."/>
        </authorList>
    </citation>
    <scope>NUCLEOTIDE SEQUENCE</scope>
</reference>
<accession>A0A7R8ZLZ6</accession>
<feature type="compositionally biased region" description="Basic and acidic residues" evidence="1">
    <location>
        <begin position="98"/>
        <end position="108"/>
    </location>
</feature>
<dbReference type="AlphaFoldDB" id="A0A7R8ZLZ6"/>
<feature type="compositionally biased region" description="Basic and acidic residues" evidence="1">
    <location>
        <begin position="267"/>
        <end position="284"/>
    </location>
</feature>
<feature type="compositionally biased region" description="Polar residues" evidence="1">
    <location>
        <begin position="287"/>
        <end position="310"/>
    </location>
</feature>
<proteinExistence type="predicted"/>
<dbReference type="EMBL" id="OB662122">
    <property type="protein sequence ID" value="CAD7229530.1"/>
    <property type="molecule type" value="Genomic_DNA"/>
</dbReference>
<evidence type="ECO:0000256" key="1">
    <source>
        <dbReference type="SAM" id="MobiDB-lite"/>
    </source>
</evidence>
<sequence>MPDNPALAEEYSVDDYIRTADEGDFYKTVADFLHPSNSAVFWFIVVIAFLLVYTCSEMSSSTAIAAVDPMELPELSPELQQHLIIPPPQKRELEDVLETRKVADDKGRGTTARRRKTKTKTRRRKTTGDKPRAVDVVKKVDQEPGKGHLAKSGKHSEKHRSRKKRRIKIKRYKHAGPGQQRHTHRGGEGGEIIISESDTDSSYSSETLSDPVTLVAHTSMPFSRIFTPSVSEHSVRVLPYSLPPPPIAEVDEDDDEEKIYPDTMQVDIEHHPHPFSKETTRPIERTPSVQKSPRSTASSTRTDPSQTKTELFQMLTPRRSKFPATGSPRKEIPLIRTSPQLPMTSSLRKVELAPPSSPRYPTRTPRRAEPSQMSTRSRNTLALSPMLPQAGPSNLGVSLPPISPRKEDSTQRFPGSSDVPTATQDLAPTETQALLSDRRKRIRDLMGLIDEQDQRSASMKTGEAVTQRRTKPTSVPPWEAHPVPKKRLASFFMMKPLSTIQLQEIKVKVDVSDEDRRSPDEMV</sequence>
<name>A0A7R8ZLZ6_9CRUS</name>
<feature type="compositionally biased region" description="Polar residues" evidence="1">
    <location>
        <begin position="371"/>
        <end position="382"/>
    </location>
</feature>
<feature type="compositionally biased region" description="Basic and acidic residues" evidence="1">
    <location>
        <begin position="126"/>
        <end position="146"/>
    </location>
</feature>
<feature type="compositionally biased region" description="Basic residues" evidence="1">
    <location>
        <begin position="111"/>
        <end position="125"/>
    </location>
</feature>